<dbReference type="Proteomes" id="UP000499080">
    <property type="component" value="Unassembled WGS sequence"/>
</dbReference>
<organism evidence="2 3">
    <name type="scientific">Araneus ventricosus</name>
    <name type="common">Orbweaver spider</name>
    <name type="synonym">Epeira ventricosa</name>
    <dbReference type="NCBI Taxonomy" id="182803"/>
    <lineage>
        <taxon>Eukaryota</taxon>
        <taxon>Metazoa</taxon>
        <taxon>Ecdysozoa</taxon>
        <taxon>Arthropoda</taxon>
        <taxon>Chelicerata</taxon>
        <taxon>Arachnida</taxon>
        <taxon>Araneae</taxon>
        <taxon>Araneomorphae</taxon>
        <taxon>Entelegynae</taxon>
        <taxon>Araneoidea</taxon>
        <taxon>Araneidae</taxon>
        <taxon>Araneus</taxon>
    </lineage>
</organism>
<dbReference type="EMBL" id="BGPR01235172">
    <property type="protein sequence ID" value="GBL90019.1"/>
    <property type="molecule type" value="Genomic_DNA"/>
</dbReference>
<gene>
    <name evidence="2" type="ORF">AVEN_112240_1</name>
</gene>
<dbReference type="OrthoDB" id="6435686at2759"/>
<keyword evidence="1" id="KW-0472">Membrane</keyword>
<evidence type="ECO:0000256" key="1">
    <source>
        <dbReference type="SAM" id="Phobius"/>
    </source>
</evidence>
<keyword evidence="1" id="KW-1133">Transmembrane helix</keyword>
<evidence type="ECO:0000313" key="2">
    <source>
        <dbReference type="EMBL" id="GBL90019.1"/>
    </source>
</evidence>
<sequence length="100" mass="11264">MIPKLCFSESGRSKTWRFVKISSSNFLTITILSLCILRIRESKKEAIPVRVLNLDHKPKTIDKGAVIATCEPVVDIIARPQEFSESLRLPSILENLEGLN</sequence>
<comment type="caution">
    <text evidence="2">The sequence shown here is derived from an EMBL/GenBank/DDBJ whole genome shotgun (WGS) entry which is preliminary data.</text>
</comment>
<keyword evidence="3" id="KW-1185">Reference proteome</keyword>
<protein>
    <submittedName>
        <fullName evidence="2">Uncharacterized protein</fullName>
    </submittedName>
</protein>
<evidence type="ECO:0000313" key="3">
    <source>
        <dbReference type="Proteomes" id="UP000499080"/>
    </source>
</evidence>
<name>A0A4Y2BEQ8_ARAVE</name>
<keyword evidence="1" id="KW-0812">Transmembrane</keyword>
<reference evidence="2 3" key="1">
    <citation type="journal article" date="2019" name="Sci. Rep.">
        <title>Orb-weaving spider Araneus ventricosus genome elucidates the spidroin gene catalogue.</title>
        <authorList>
            <person name="Kono N."/>
            <person name="Nakamura H."/>
            <person name="Ohtoshi R."/>
            <person name="Moran D.A.P."/>
            <person name="Shinohara A."/>
            <person name="Yoshida Y."/>
            <person name="Fujiwara M."/>
            <person name="Mori M."/>
            <person name="Tomita M."/>
            <person name="Arakawa K."/>
        </authorList>
    </citation>
    <scope>NUCLEOTIDE SEQUENCE [LARGE SCALE GENOMIC DNA]</scope>
</reference>
<dbReference type="AlphaFoldDB" id="A0A4Y2BEQ8"/>
<proteinExistence type="predicted"/>
<feature type="transmembrane region" description="Helical" evidence="1">
    <location>
        <begin position="18"/>
        <end position="37"/>
    </location>
</feature>
<accession>A0A4Y2BEQ8</accession>